<dbReference type="GO" id="GO:0008360">
    <property type="term" value="P:regulation of cell shape"/>
    <property type="evidence" value="ECO:0007669"/>
    <property type="project" value="UniProtKB-KW"/>
</dbReference>
<evidence type="ECO:0000256" key="1">
    <source>
        <dbReference type="ARBA" id="ARBA00004141"/>
    </source>
</evidence>
<keyword evidence="3" id="KW-0133">Cell shape</keyword>
<feature type="transmembrane region" description="Helical" evidence="6">
    <location>
        <begin position="12"/>
        <end position="29"/>
    </location>
</feature>
<dbReference type="GO" id="GO:0032153">
    <property type="term" value="C:cell division site"/>
    <property type="evidence" value="ECO:0007669"/>
    <property type="project" value="TreeGrafter"/>
</dbReference>
<feature type="transmembrane region" description="Helical" evidence="6">
    <location>
        <begin position="412"/>
        <end position="432"/>
    </location>
</feature>
<keyword evidence="8" id="KW-1185">Reference proteome</keyword>
<keyword evidence="2 6" id="KW-0812">Transmembrane</keyword>
<dbReference type="KEGG" id="tpx:Turpa_2056"/>
<dbReference type="PANTHER" id="PTHR30474">
    <property type="entry name" value="CELL CYCLE PROTEIN"/>
    <property type="match status" value="1"/>
</dbReference>
<evidence type="ECO:0000256" key="5">
    <source>
        <dbReference type="ARBA" id="ARBA00023136"/>
    </source>
</evidence>
<feature type="transmembrane region" description="Helical" evidence="6">
    <location>
        <begin position="318"/>
        <end position="339"/>
    </location>
</feature>
<dbReference type="RefSeq" id="WP_014803208.1">
    <property type="nucleotide sequence ID" value="NC_018020.1"/>
</dbReference>
<dbReference type="GO" id="GO:0051301">
    <property type="term" value="P:cell division"/>
    <property type="evidence" value="ECO:0007669"/>
    <property type="project" value="InterPro"/>
</dbReference>
<keyword evidence="4 6" id="KW-1133">Transmembrane helix</keyword>
<feature type="transmembrane region" description="Helical" evidence="6">
    <location>
        <begin position="286"/>
        <end position="306"/>
    </location>
</feature>
<evidence type="ECO:0000256" key="2">
    <source>
        <dbReference type="ARBA" id="ARBA00022692"/>
    </source>
</evidence>
<comment type="subcellular location">
    <subcellularLocation>
        <location evidence="1">Membrane</location>
        <topology evidence="1">Multi-pass membrane protein</topology>
    </subcellularLocation>
</comment>
<dbReference type="Proteomes" id="UP000006048">
    <property type="component" value="Chromosome"/>
</dbReference>
<dbReference type="HOGENOM" id="CLU_029243_2_2_12"/>
<accession>I4B5Z5</accession>
<reference evidence="7 8" key="1">
    <citation type="submission" date="2012-06" db="EMBL/GenBank/DDBJ databases">
        <title>The complete chromosome of genome of Turneriella parva DSM 21527.</title>
        <authorList>
            <consortium name="US DOE Joint Genome Institute (JGI-PGF)"/>
            <person name="Lucas S."/>
            <person name="Han J."/>
            <person name="Lapidus A."/>
            <person name="Bruce D."/>
            <person name="Goodwin L."/>
            <person name="Pitluck S."/>
            <person name="Peters L."/>
            <person name="Kyrpides N."/>
            <person name="Mavromatis K."/>
            <person name="Ivanova N."/>
            <person name="Mikhailova N."/>
            <person name="Chertkov O."/>
            <person name="Detter J.C."/>
            <person name="Tapia R."/>
            <person name="Han C."/>
            <person name="Land M."/>
            <person name="Hauser L."/>
            <person name="Markowitz V."/>
            <person name="Cheng J.-F."/>
            <person name="Hugenholtz P."/>
            <person name="Woyke T."/>
            <person name="Wu D."/>
            <person name="Gronow S."/>
            <person name="Wellnitz S."/>
            <person name="Brambilla E."/>
            <person name="Klenk H.-P."/>
            <person name="Eisen J.A."/>
        </authorList>
    </citation>
    <scope>NUCLEOTIDE SEQUENCE [LARGE SCALE GENOMIC DNA]</scope>
    <source>
        <strain evidence="8">ATCC BAA-1111 / DSM 21527 / NCTC 11395 / H</strain>
    </source>
</reference>
<dbReference type="AlphaFoldDB" id="I4B5Z5"/>
<protein>
    <submittedName>
        <fullName evidence="7">Cell cycle protein</fullName>
    </submittedName>
</protein>
<proteinExistence type="predicted"/>
<evidence type="ECO:0000256" key="3">
    <source>
        <dbReference type="ARBA" id="ARBA00022960"/>
    </source>
</evidence>
<dbReference type="Pfam" id="PF01098">
    <property type="entry name" value="FTSW_RODA_SPOVE"/>
    <property type="match status" value="2"/>
</dbReference>
<feature type="transmembrane region" description="Helical" evidence="6">
    <location>
        <begin position="478"/>
        <end position="500"/>
    </location>
</feature>
<evidence type="ECO:0000313" key="8">
    <source>
        <dbReference type="Proteomes" id="UP000006048"/>
    </source>
</evidence>
<evidence type="ECO:0000256" key="4">
    <source>
        <dbReference type="ARBA" id="ARBA00022989"/>
    </source>
</evidence>
<dbReference type="OrthoDB" id="9812661at2"/>
<gene>
    <name evidence="7" type="ordered locus">Turpa_2056</name>
</gene>
<evidence type="ECO:0000256" key="6">
    <source>
        <dbReference type="SAM" id="Phobius"/>
    </source>
</evidence>
<organism evidence="7 8">
    <name type="scientific">Turneriella parva (strain ATCC BAA-1111 / DSM 21527 / NCTC 11395 / H)</name>
    <name type="common">Leptospira parva</name>
    <dbReference type="NCBI Taxonomy" id="869212"/>
    <lineage>
        <taxon>Bacteria</taxon>
        <taxon>Pseudomonadati</taxon>
        <taxon>Spirochaetota</taxon>
        <taxon>Spirochaetia</taxon>
        <taxon>Leptospirales</taxon>
        <taxon>Leptospiraceae</taxon>
        <taxon>Turneriella</taxon>
    </lineage>
</organism>
<evidence type="ECO:0000313" key="7">
    <source>
        <dbReference type="EMBL" id="AFM12702.1"/>
    </source>
</evidence>
<feature type="transmembrane region" description="Helical" evidence="6">
    <location>
        <begin position="98"/>
        <end position="122"/>
    </location>
</feature>
<feature type="transmembrane region" description="Helical" evidence="6">
    <location>
        <begin position="65"/>
        <end position="86"/>
    </location>
</feature>
<keyword evidence="5 6" id="KW-0472">Membrane</keyword>
<dbReference type="PATRIC" id="fig|869212.3.peg.2058"/>
<dbReference type="GO" id="GO:0015648">
    <property type="term" value="F:lipid-linked peptidoglycan transporter activity"/>
    <property type="evidence" value="ECO:0007669"/>
    <property type="project" value="TreeGrafter"/>
</dbReference>
<dbReference type="InterPro" id="IPR001182">
    <property type="entry name" value="FtsW/RodA"/>
</dbReference>
<sequence>MERFSRLDWVSISLAVAATLIGVIVLYGGGVTGEELARKKLFWLVLGIIVMLVFANINYQTIGAFAPLIYAIGIVLLLLVMVPFIGKEVKGARSWFSFLGVSFQPAELMKLVIVITLSKYLVLRESEIGKFKELIIPSVLATVPALLIGVQPDLGGAVMFMSILFGMLFIGGANTAVLFGFAIIGFFALFTPMFLEYERYVIVDDIYNALREDHFRLADAVRILNFEVWEVAENLNYNTRLVQDKNLVTWAKETLSQGENLKIFWQTAADIEKNNPSFLRDMLRNGVVVMAIGGTGIFFYGLGLLGNFMTGAFWMRRVASIALIVGLSFSSGFMFHKFINFKPHQVIRIVSFVNPDKFQKGAGYQLRHSLITVGSGKFAGKGIFKGDMTKGDTPFLPEWYNDFIFSVVGEQMGFWGASLLLLLLFGLILRAINIAVTSKDDFGAMLASGIALIFFLHVFINIGISVGLLPVTGIPLSFVSYGGSHMLLCYISVGILINIYRRRFINA</sequence>
<dbReference type="GO" id="GO:0005886">
    <property type="term" value="C:plasma membrane"/>
    <property type="evidence" value="ECO:0007669"/>
    <property type="project" value="TreeGrafter"/>
</dbReference>
<feature type="transmembrane region" description="Helical" evidence="6">
    <location>
        <begin position="163"/>
        <end position="190"/>
    </location>
</feature>
<dbReference type="STRING" id="869212.Turpa_2056"/>
<feature type="transmembrane region" description="Helical" evidence="6">
    <location>
        <begin position="444"/>
        <end position="466"/>
    </location>
</feature>
<dbReference type="EMBL" id="CP002959">
    <property type="protein sequence ID" value="AFM12702.1"/>
    <property type="molecule type" value="Genomic_DNA"/>
</dbReference>
<dbReference type="PANTHER" id="PTHR30474:SF1">
    <property type="entry name" value="PEPTIDOGLYCAN GLYCOSYLTRANSFERASE MRDB"/>
    <property type="match status" value="1"/>
</dbReference>
<feature type="transmembrane region" description="Helical" evidence="6">
    <location>
        <begin position="41"/>
        <end position="59"/>
    </location>
</feature>
<name>I4B5Z5_TURPD</name>